<keyword evidence="2" id="KW-0808">Transferase</keyword>
<dbReference type="GO" id="GO:0016020">
    <property type="term" value="C:membrane"/>
    <property type="evidence" value="ECO:0007669"/>
    <property type="project" value="GOC"/>
</dbReference>
<reference evidence="4 5" key="1">
    <citation type="journal article" date="2018" name="Mol. Biol. Evol.">
        <title>Broad Genomic Sampling Reveals a Smut Pathogenic Ancestry of the Fungal Clade Ustilaginomycotina.</title>
        <authorList>
            <person name="Kijpornyongpan T."/>
            <person name="Mondo S.J."/>
            <person name="Barry K."/>
            <person name="Sandor L."/>
            <person name="Lee J."/>
            <person name="Lipzen A."/>
            <person name="Pangilinan J."/>
            <person name="LaButti K."/>
            <person name="Hainaut M."/>
            <person name="Henrissat B."/>
            <person name="Grigoriev I.V."/>
            <person name="Spatafora J.W."/>
            <person name="Aime M.C."/>
        </authorList>
    </citation>
    <scope>NUCLEOTIDE SEQUENCE [LARGE SCALE GENOMIC DNA]</scope>
    <source>
        <strain evidence="4 5">MCA 3882</strain>
    </source>
</reference>
<dbReference type="OrthoDB" id="3647at2759"/>
<comment type="similarity">
    <text evidence="1">Belongs to the glycosyltransferase 32 family.</text>
</comment>
<proteinExistence type="inferred from homology"/>
<dbReference type="EMBL" id="KZ819604">
    <property type="protein sequence ID" value="PWN34357.1"/>
    <property type="molecule type" value="Genomic_DNA"/>
</dbReference>
<evidence type="ECO:0000256" key="3">
    <source>
        <dbReference type="SAM" id="Phobius"/>
    </source>
</evidence>
<dbReference type="AlphaFoldDB" id="A0A316V9W2"/>
<protein>
    <recommendedName>
        <fullName evidence="6">Glycosyltransferase family 32 protein</fullName>
    </recommendedName>
</protein>
<keyword evidence="5" id="KW-1185">Reference proteome</keyword>
<dbReference type="InterPro" id="IPR029044">
    <property type="entry name" value="Nucleotide-diphossugar_trans"/>
</dbReference>
<dbReference type="Gene3D" id="3.90.550.20">
    <property type="match status" value="1"/>
</dbReference>
<evidence type="ECO:0008006" key="6">
    <source>
        <dbReference type="Google" id="ProtNLM"/>
    </source>
</evidence>
<gene>
    <name evidence="4" type="ORF">FA14DRAFT_148726</name>
</gene>
<dbReference type="PANTHER" id="PTHR32385:SF15">
    <property type="entry name" value="INOSITOL PHOSPHOCERAMIDE MANNOSYLTRANSFERASE 1"/>
    <property type="match status" value="1"/>
</dbReference>
<evidence type="ECO:0000313" key="5">
    <source>
        <dbReference type="Proteomes" id="UP000245771"/>
    </source>
</evidence>
<dbReference type="Pfam" id="PF04488">
    <property type="entry name" value="Gly_transf_sug"/>
    <property type="match status" value="1"/>
</dbReference>
<dbReference type="InParanoid" id="A0A316V9W2"/>
<evidence type="ECO:0000256" key="2">
    <source>
        <dbReference type="ARBA" id="ARBA00022679"/>
    </source>
</evidence>
<accession>A0A316V9W2</accession>
<dbReference type="PANTHER" id="PTHR32385">
    <property type="entry name" value="MANNOSYL PHOSPHORYLINOSITOL CERAMIDE SYNTHASE"/>
    <property type="match status" value="1"/>
</dbReference>
<keyword evidence="3" id="KW-0812">Transmembrane</keyword>
<dbReference type="Proteomes" id="UP000245771">
    <property type="component" value="Unassembled WGS sequence"/>
</dbReference>
<evidence type="ECO:0000256" key="1">
    <source>
        <dbReference type="ARBA" id="ARBA00009003"/>
    </source>
</evidence>
<dbReference type="GO" id="GO:0051999">
    <property type="term" value="P:mannosyl-inositol phosphorylceramide biosynthetic process"/>
    <property type="evidence" value="ECO:0007669"/>
    <property type="project" value="TreeGrafter"/>
</dbReference>
<dbReference type="InterPro" id="IPR051706">
    <property type="entry name" value="Glycosyltransferase_domain"/>
</dbReference>
<dbReference type="RefSeq" id="XP_025354659.1">
    <property type="nucleotide sequence ID" value="XM_025497380.1"/>
</dbReference>
<keyword evidence="3" id="KW-0472">Membrane</keyword>
<dbReference type="GO" id="GO:0000030">
    <property type="term" value="F:mannosyltransferase activity"/>
    <property type="evidence" value="ECO:0007669"/>
    <property type="project" value="TreeGrafter"/>
</dbReference>
<sequence length="323" mass="37304">MTGIAQEFALRIHLTSTLLGTFLFFPISDTRTVVVTEDVIRARNQASLSQSTDYERIPKIIHQVKLGNLEMQPKWIEARKSCMDLHPDWQFKLWEDEEAGKFVNTQFPHLFETYINYPLEIQRSNVLRYLVLDKFGGVYLDLDLRCRVPLDGLRNETFLTPPANPSGINNAFIASIPNHPFWTHVQDYLITFNLDWFNSPYITNMFSTGCHFLSTMHRLYGDQPSLAIMDQANKLNGHVQTPLFEHLGASSWHKGDAKAILRIGHQIENIKKHFFSLVAILFLFSCGMVIAFASLRRLRLSRKRRLAGYEDIEATKELVVHHE</sequence>
<name>A0A316V9W2_9BASI</name>
<dbReference type="SUPFAM" id="SSF53448">
    <property type="entry name" value="Nucleotide-diphospho-sugar transferases"/>
    <property type="match status" value="1"/>
</dbReference>
<dbReference type="InterPro" id="IPR007577">
    <property type="entry name" value="GlycoTrfase_DXD_sugar-bd_CS"/>
</dbReference>
<dbReference type="STRING" id="1280837.A0A316V9W2"/>
<feature type="transmembrane region" description="Helical" evidence="3">
    <location>
        <begin position="274"/>
        <end position="295"/>
    </location>
</feature>
<organism evidence="4 5">
    <name type="scientific">Meira miltonrushii</name>
    <dbReference type="NCBI Taxonomy" id="1280837"/>
    <lineage>
        <taxon>Eukaryota</taxon>
        <taxon>Fungi</taxon>
        <taxon>Dikarya</taxon>
        <taxon>Basidiomycota</taxon>
        <taxon>Ustilaginomycotina</taxon>
        <taxon>Exobasidiomycetes</taxon>
        <taxon>Exobasidiales</taxon>
        <taxon>Brachybasidiaceae</taxon>
        <taxon>Meira</taxon>
    </lineage>
</organism>
<dbReference type="GeneID" id="37019161"/>
<keyword evidence="3" id="KW-1133">Transmembrane helix</keyword>
<evidence type="ECO:0000313" key="4">
    <source>
        <dbReference type="EMBL" id="PWN34357.1"/>
    </source>
</evidence>